<dbReference type="InterPro" id="IPR010093">
    <property type="entry name" value="SinI_DNA-bd"/>
</dbReference>
<dbReference type="InterPro" id="IPR041657">
    <property type="entry name" value="HTH_17"/>
</dbReference>
<dbReference type="RefSeq" id="WP_090146947.1">
    <property type="nucleotide sequence ID" value="NZ_FNAN01000002.1"/>
</dbReference>
<dbReference type="STRING" id="659014.SAMN04487996_102369"/>
<evidence type="ECO:0000259" key="1">
    <source>
        <dbReference type="Pfam" id="PF12728"/>
    </source>
</evidence>
<dbReference type="Pfam" id="PF12728">
    <property type="entry name" value="HTH_17"/>
    <property type="match status" value="1"/>
</dbReference>
<reference evidence="3" key="1">
    <citation type="submission" date="2016-10" db="EMBL/GenBank/DDBJ databases">
        <authorList>
            <person name="Varghese N."/>
            <person name="Submissions S."/>
        </authorList>
    </citation>
    <scope>NUCLEOTIDE SEQUENCE [LARGE SCALE GENOMIC DNA]</scope>
    <source>
        <strain evidence="3">DSM 25329</strain>
    </source>
</reference>
<sequence length="116" mass="13460">MSSTIETVRICQECGKKFTARTTKTRFCTLRCNRRNYKKRERDAKVKKSEKETVEKRQIPTANLGAKAYLSVKDACQLLTISRTTLWRLIGDKKIKSVKLGRRVVIARHSIDKLFI</sequence>
<name>A0A1G6Y7I6_9BACT</name>
<organism evidence="2 3">
    <name type="scientific">Dyadobacter soli</name>
    <dbReference type="NCBI Taxonomy" id="659014"/>
    <lineage>
        <taxon>Bacteria</taxon>
        <taxon>Pseudomonadati</taxon>
        <taxon>Bacteroidota</taxon>
        <taxon>Cytophagia</taxon>
        <taxon>Cytophagales</taxon>
        <taxon>Spirosomataceae</taxon>
        <taxon>Dyadobacter</taxon>
    </lineage>
</organism>
<protein>
    <submittedName>
        <fullName evidence="2">DNA binding domain-containing protein, excisionase family</fullName>
    </submittedName>
</protein>
<evidence type="ECO:0000313" key="2">
    <source>
        <dbReference type="EMBL" id="SDD86231.1"/>
    </source>
</evidence>
<dbReference type="NCBIfam" id="TIGR01764">
    <property type="entry name" value="excise"/>
    <property type="match status" value="1"/>
</dbReference>
<keyword evidence="3" id="KW-1185">Reference proteome</keyword>
<proteinExistence type="predicted"/>
<dbReference type="GO" id="GO:0003677">
    <property type="term" value="F:DNA binding"/>
    <property type="evidence" value="ECO:0007669"/>
    <property type="project" value="InterPro"/>
</dbReference>
<dbReference type="EMBL" id="FNAN01000002">
    <property type="protein sequence ID" value="SDD86231.1"/>
    <property type="molecule type" value="Genomic_DNA"/>
</dbReference>
<feature type="domain" description="Helix-turn-helix" evidence="1">
    <location>
        <begin position="69"/>
        <end position="114"/>
    </location>
</feature>
<dbReference type="OrthoDB" id="1003442at2"/>
<dbReference type="AlphaFoldDB" id="A0A1G6Y7I6"/>
<gene>
    <name evidence="2" type="ORF">SAMN04487996_102369</name>
</gene>
<evidence type="ECO:0000313" key="3">
    <source>
        <dbReference type="Proteomes" id="UP000198748"/>
    </source>
</evidence>
<dbReference type="Proteomes" id="UP000198748">
    <property type="component" value="Unassembled WGS sequence"/>
</dbReference>
<accession>A0A1G6Y7I6</accession>